<keyword evidence="4" id="KW-1185">Reference proteome</keyword>
<feature type="chain" id="PRO_5047413357" evidence="2">
    <location>
        <begin position="29"/>
        <end position="265"/>
    </location>
</feature>
<evidence type="ECO:0000256" key="1">
    <source>
        <dbReference type="ARBA" id="ARBA00022729"/>
    </source>
</evidence>
<gene>
    <name evidence="3" type="ORF">PY650_34305</name>
</gene>
<sequence>MTKILRHSLRAAALGAVLAIAGLSTVRADEPAPPLKPAISDDAASAISQMAGTLSARDLSVTVRTIRVYLDESGQSLHIFHTLHIVARRPDQIAVEFNGDDGKQQLFYDGKAAAVFLPDSNQYTVMPASGSISSVVAEAADKLNVDFPLAALFAESPDKVLLGDAMAARQVGTATVDGVECRHLFFSQKSGIDIELWVEKNDAATPHRLTVTYRLLPGQPSFIAEFMDWNTKANPSDSEFVFQPPSDAKKIELNQAAAPTTEDAK</sequence>
<dbReference type="Proteomes" id="UP001172630">
    <property type="component" value="Unassembled WGS sequence"/>
</dbReference>
<dbReference type="SUPFAM" id="SSF89392">
    <property type="entry name" value="Prokaryotic lipoproteins and lipoprotein localization factors"/>
    <property type="match status" value="1"/>
</dbReference>
<feature type="signal peptide" evidence="2">
    <location>
        <begin position="1"/>
        <end position="28"/>
    </location>
</feature>
<evidence type="ECO:0000256" key="2">
    <source>
        <dbReference type="SAM" id="SignalP"/>
    </source>
</evidence>
<protein>
    <submittedName>
        <fullName evidence="3">DUF2092 domain-containing protein</fullName>
    </submittedName>
</protein>
<dbReference type="Pfam" id="PF09865">
    <property type="entry name" value="DUF2092"/>
    <property type="match status" value="1"/>
</dbReference>
<organism evidence="3 4">
    <name type="scientific">Rhizobium calliandrae</name>
    <dbReference type="NCBI Taxonomy" id="1312182"/>
    <lineage>
        <taxon>Bacteria</taxon>
        <taxon>Pseudomonadati</taxon>
        <taxon>Pseudomonadota</taxon>
        <taxon>Alphaproteobacteria</taxon>
        <taxon>Hyphomicrobiales</taxon>
        <taxon>Rhizobiaceae</taxon>
        <taxon>Rhizobium/Agrobacterium group</taxon>
        <taxon>Rhizobium</taxon>
    </lineage>
</organism>
<dbReference type="InterPro" id="IPR019207">
    <property type="entry name" value="DUF2092"/>
</dbReference>
<keyword evidence="1 2" id="KW-0732">Signal</keyword>
<proteinExistence type="predicted"/>
<dbReference type="InterPro" id="IPR029046">
    <property type="entry name" value="LolA/LolB/LppX"/>
</dbReference>
<dbReference type="RefSeq" id="WP_285884470.1">
    <property type="nucleotide sequence ID" value="NZ_JARFYN010000089.1"/>
</dbReference>
<reference evidence="3" key="1">
    <citation type="submission" date="2023-06" db="EMBL/GenBank/DDBJ databases">
        <title>Phylogenetic Diversity of Rhizobium strains.</title>
        <authorList>
            <person name="Moura F.T."/>
            <person name="Helene L.C.F."/>
            <person name="Hungria M."/>
        </authorList>
    </citation>
    <scope>NUCLEOTIDE SEQUENCE</scope>
    <source>
        <strain evidence="3">CCGE524</strain>
    </source>
</reference>
<name>A0ABT7KPL1_9HYPH</name>
<comment type="caution">
    <text evidence="3">The sequence shown here is derived from an EMBL/GenBank/DDBJ whole genome shotgun (WGS) entry which is preliminary data.</text>
</comment>
<evidence type="ECO:0000313" key="4">
    <source>
        <dbReference type="Proteomes" id="UP001172630"/>
    </source>
</evidence>
<accession>A0ABT7KPL1</accession>
<dbReference type="Gene3D" id="2.50.20.10">
    <property type="entry name" value="Lipoprotein localisation LolA/LolB/LppX"/>
    <property type="match status" value="1"/>
</dbReference>
<evidence type="ECO:0000313" key="3">
    <source>
        <dbReference type="EMBL" id="MDL2410564.1"/>
    </source>
</evidence>
<dbReference type="EMBL" id="JARFYN010000089">
    <property type="protein sequence ID" value="MDL2410564.1"/>
    <property type="molecule type" value="Genomic_DNA"/>
</dbReference>